<evidence type="ECO:0000313" key="1">
    <source>
        <dbReference type="EMBL" id="KAK4384678.1"/>
    </source>
</evidence>
<dbReference type="Proteomes" id="UP001289374">
    <property type="component" value="Unassembled WGS sequence"/>
</dbReference>
<comment type="caution">
    <text evidence="1">The sequence shown here is derived from an EMBL/GenBank/DDBJ whole genome shotgun (WGS) entry which is preliminary data.</text>
</comment>
<evidence type="ECO:0000313" key="2">
    <source>
        <dbReference type="Proteomes" id="UP001289374"/>
    </source>
</evidence>
<keyword evidence="2" id="KW-1185">Reference proteome</keyword>
<dbReference type="EMBL" id="JACGWL010000039">
    <property type="protein sequence ID" value="KAK4384678.1"/>
    <property type="molecule type" value="Genomic_DNA"/>
</dbReference>
<name>A0AAE1TAS7_9LAMI</name>
<reference evidence="1" key="2">
    <citation type="journal article" date="2024" name="Plant">
        <title>Genomic evolution and insights into agronomic trait innovations of Sesamum species.</title>
        <authorList>
            <person name="Miao H."/>
            <person name="Wang L."/>
            <person name="Qu L."/>
            <person name="Liu H."/>
            <person name="Sun Y."/>
            <person name="Le M."/>
            <person name="Wang Q."/>
            <person name="Wei S."/>
            <person name="Zheng Y."/>
            <person name="Lin W."/>
            <person name="Duan Y."/>
            <person name="Cao H."/>
            <person name="Xiong S."/>
            <person name="Wang X."/>
            <person name="Wei L."/>
            <person name="Li C."/>
            <person name="Ma Q."/>
            <person name="Ju M."/>
            <person name="Zhao R."/>
            <person name="Li G."/>
            <person name="Mu C."/>
            <person name="Tian Q."/>
            <person name="Mei H."/>
            <person name="Zhang T."/>
            <person name="Gao T."/>
            <person name="Zhang H."/>
        </authorList>
    </citation>
    <scope>NUCLEOTIDE SEQUENCE</scope>
    <source>
        <strain evidence="1">K16</strain>
    </source>
</reference>
<reference evidence="1" key="1">
    <citation type="submission" date="2020-06" db="EMBL/GenBank/DDBJ databases">
        <authorList>
            <person name="Li T."/>
            <person name="Hu X."/>
            <person name="Zhang T."/>
            <person name="Song X."/>
            <person name="Zhang H."/>
            <person name="Dai N."/>
            <person name="Sheng W."/>
            <person name="Hou X."/>
            <person name="Wei L."/>
        </authorList>
    </citation>
    <scope>NUCLEOTIDE SEQUENCE</scope>
    <source>
        <strain evidence="1">K16</strain>
        <tissue evidence="1">Leaf</tissue>
    </source>
</reference>
<gene>
    <name evidence="1" type="ORF">Sango_3037000</name>
</gene>
<sequence length="115" mass="12659">MEMNTSTSEVAKEAVWMKNYIQKLVVASSIAEPVVIFCNNSGAIAQAKESSLIIVSNTFLDTSIFLEKMVSSCDVRMDRVSSAKNTANPHTKPILQISHAQYLDKMGLTSMGDWL</sequence>
<protein>
    <submittedName>
        <fullName evidence="1">Uncharacterized protein</fullName>
    </submittedName>
</protein>
<accession>A0AAE1TAS7</accession>
<proteinExistence type="predicted"/>
<dbReference type="AlphaFoldDB" id="A0AAE1TAS7"/>
<organism evidence="1 2">
    <name type="scientific">Sesamum angolense</name>
    <dbReference type="NCBI Taxonomy" id="2727404"/>
    <lineage>
        <taxon>Eukaryota</taxon>
        <taxon>Viridiplantae</taxon>
        <taxon>Streptophyta</taxon>
        <taxon>Embryophyta</taxon>
        <taxon>Tracheophyta</taxon>
        <taxon>Spermatophyta</taxon>
        <taxon>Magnoliopsida</taxon>
        <taxon>eudicotyledons</taxon>
        <taxon>Gunneridae</taxon>
        <taxon>Pentapetalae</taxon>
        <taxon>asterids</taxon>
        <taxon>lamiids</taxon>
        <taxon>Lamiales</taxon>
        <taxon>Pedaliaceae</taxon>
        <taxon>Sesamum</taxon>
    </lineage>
</organism>